<name>A0A2H4UVV0_9VIRU</name>
<feature type="transmembrane region" description="Helical" evidence="1">
    <location>
        <begin position="16"/>
        <end position="45"/>
    </location>
</feature>
<evidence type="ECO:0008006" key="4">
    <source>
        <dbReference type="Google" id="ProtNLM"/>
    </source>
</evidence>
<keyword evidence="3" id="KW-1185">Reference proteome</keyword>
<proteinExistence type="predicted"/>
<evidence type="ECO:0000313" key="3">
    <source>
        <dbReference type="Proteomes" id="UP000240325"/>
    </source>
</evidence>
<protein>
    <recommendedName>
        <fullName evidence="4">Transmembrane protein</fullName>
    </recommendedName>
</protein>
<accession>A0A2H4UVV0</accession>
<keyword evidence="1" id="KW-1133">Transmembrane helix</keyword>
<organism evidence="2">
    <name type="scientific">Bodo saltans virus</name>
    <dbReference type="NCBI Taxonomy" id="2024608"/>
    <lineage>
        <taxon>Viruses</taxon>
        <taxon>Varidnaviria</taxon>
        <taxon>Bamfordvirae</taxon>
        <taxon>Nucleocytoviricota</taxon>
        <taxon>Megaviricetes</taxon>
        <taxon>Imitervirales</taxon>
        <taxon>Mimiviridae</taxon>
        <taxon>Klosneuvirinae</taxon>
        <taxon>Theiavirus</taxon>
        <taxon>Theiavirus salishense</taxon>
    </lineage>
</organism>
<gene>
    <name evidence="2" type="ORF">BMW23_1008</name>
</gene>
<sequence length="78" mass="9377">MQVFSSIICIDSVIDIILFIDILLILILFSIKIFQFSIFFIFRILKYYNKKPMRSLVHGNFIVYEKYIFNIPYTLIES</sequence>
<dbReference type="EMBL" id="MF782455">
    <property type="protein sequence ID" value="ATZ81053.1"/>
    <property type="molecule type" value="Genomic_DNA"/>
</dbReference>
<evidence type="ECO:0000256" key="1">
    <source>
        <dbReference type="SAM" id="Phobius"/>
    </source>
</evidence>
<evidence type="ECO:0000313" key="2">
    <source>
        <dbReference type="EMBL" id="ATZ81053.1"/>
    </source>
</evidence>
<reference evidence="2" key="1">
    <citation type="journal article" date="2017" name="Elife">
        <title>The kinetoplastid-infecting Bodo saltans virus (BsV), a window into the most abundant giant viruses in the sea.</title>
        <authorList>
            <person name="Deeg C.M."/>
            <person name="Chow C.-E.T."/>
            <person name="Suttle C.A."/>
        </authorList>
    </citation>
    <scope>NUCLEOTIDE SEQUENCE</scope>
    <source>
        <strain evidence="2">NG1</strain>
    </source>
</reference>
<keyword evidence="1" id="KW-0812">Transmembrane</keyword>
<keyword evidence="1" id="KW-0472">Membrane</keyword>
<dbReference type="Proteomes" id="UP000240325">
    <property type="component" value="Segment"/>
</dbReference>